<reference evidence="2 3" key="1">
    <citation type="journal article" date="2018" name="J. Allergy Clin. Immunol.">
        <title>High-quality assembly of Dermatophagoides pteronyssinus genome and transcriptome reveals a wide range of novel allergens.</title>
        <authorList>
            <person name="Liu X.Y."/>
            <person name="Yang K.Y."/>
            <person name="Wang M.Q."/>
            <person name="Kwok J.S."/>
            <person name="Zeng X."/>
            <person name="Yang Z."/>
            <person name="Xiao X.J."/>
            <person name="Lau C.P."/>
            <person name="Li Y."/>
            <person name="Huang Z.M."/>
            <person name="Ba J.G."/>
            <person name="Yim A.K."/>
            <person name="Ouyang C.Y."/>
            <person name="Ngai S.M."/>
            <person name="Chan T.F."/>
            <person name="Leung E.L."/>
            <person name="Liu L."/>
            <person name="Liu Z.G."/>
            <person name="Tsui S.K."/>
        </authorList>
    </citation>
    <scope>NUCLEOTIDE SEQUENCE [LARGE SCALE GENOMIC DNA]</scope>
    <source>
        <strain evidence="2">Derp</strain>
    </source>
</reference>
<evidence type="ECO:0000313" key="2">
    <source>
        <dbReference type="EMBL" id="KAH9423816.1"/>
    </source>
</evidence>
<dbReference type="Proteomes" id="UP000887458">
    <property type="component" value="Unassembled WGS sequence"/>
</dbReference>
<comment type="caution">
    <text evidence="2">The sequence shown here is derived from an EMBL/GenBank/DDBJ whole genome shotgun (WGS) entry which is preliminary data.</text>
</comment>
<feature type="compositionally biased region" description="Polar residues" evidence="1">
    <location>
        <begin position="10"/>
        <end position="20"/>
    </location>
</feature>
<sequence>MIQSKFYPHFSTTSTTGNSNKFREHFSNYDDNDDDVDPNTNSAPSVSESSKFYCGKMEF</sequence>
<name>A0ABQ8JMH9_DERPT</name>
<proteinExistence type="predicted"/>
<accession>A0ABQ8JMH9</accession>
<gene>
    <name evidence="2" type="ORF">DERP_005398</name>
</gene>
<reference evidence="2 3" key="2">
    <citation type="journal article" date="2022" name="Mol. Biol. Evol.">
        <title>Comparative Genomics Reveals Insights into the Divergent Evolution of Astigmatic Mites and Household Pest Adaptations.</title>
        <authorList>
            <person name="Xiong Q."/>
            <person name="Wan A.T."/>
            <person name="Liu X."/>
            <person name="Fung C.S."/>
            <person name="Xiao X."/>
            <person name="Malainual N."/>
            <person name="Hou J."/>
            <person name="Wang L."/>
            <person name="Wang M."/>
            <person name="Yang K.Y."/>
            <person name="Cui Y."/>
            <person name="Leung E.L."/>
            <person name="Nong W."/>
            <person name="Shin S.K."/>
            <person name="Au S.W."/>
            <person name="Jeong K.Y."/>
            <person name="Chew F.T."/>
            <person name="Hui J.H."/>
            <person name="Leung T.F."/>
            <person name="Tungtrongchitr A."/>
            <person name="Zhong N."/>
            <person name="Liu Z."/>
            <person name="Tsui S.K."/>
        </authorList>
    </citation>
    <scope>NUCLEOTIDE SEQUENCE [LARGE SCALE GENOMIC DNA]</scope>
    <source>
        <strain evidence="2">Derp</strain>
    </source>
</reference>
<protein>
    <submittedName>
        <fullName evidence="2">Uncharacterized protein</fullName>
    </submittedName>
</protein>
<organism evidence="2 3">
    <name type="scientific">Dermatophagoides pteronyssinus</name>
    <name type="common">European house dust mite</name>
    <dbReference type="NCBI Taxonomy" id="6956"/>
    <lineage>
        <taxon>Eukaryota</taxon>
        <taxon>Metazoa</taxon>
        <taxon>Ecdysozoa</taxon>
        <taxon>Arthropoda</taxon>
        <taxon>Chelicerata</taxon>
        <taxon>Arachnida</taxon>
        <taxon>Acari</taxon>
        <taxon>Acariformes</taxon>
        <taxon>Sarcoptiformes</taxon>
        <taxon>Astigmata</taxon>
        <taxon>Psoroptidia</taxon>
        <taxon>Analgoidea</taxon>
        <taxon>Pyroglyphidae</taxon>
        <taxon>Dermatophagoidinae</taxon>
        <taxon>Dermatophagoides</taxon>
    </lineage>
</organism>
<evidence type="ECO:0000256" key="1">
    <source>
        <dbReference type="SAM" id="MobiDB-lite"/>
    </source>
</evidence>
<feature type="region of interest" description="Disordered" evidence="1">
    <location>
        <begin position="1"/>
        <end position="48"/>
    </location>
</feature>
<evidence type="ECO:0000313" key="3">
    <source>
        <dbReference type="Proteomes" id="UP000887458"/>
    </source>
</evidence>
<dbReference type="EMBL" id="NJHN03000031">
    <property type="protein sequence ID" value="KAH9423816.1"/>
    <property type="molecule type" value="Genomic_DNA"/>
</dbReference>
<keyword evidence="3" id="KW-1185">Reference proteome</keyword>